<evidence type="ECO:0000256" key="3">
    <source>
        <dbReference type="ARBA" id="ARBA00022448"/>
    </source>
</evidence>
<feature type="transmembrane region" description="Helical" evidence="9">
    <location>
        <begin position="34"/>
        <end position="54"/>
    </location>
</feature>
<evidence type="ECO:0000256" key="5">
    <source>
        <dbReference type="ARBA" id="ARBA00022692"/>
    </source>
</evidence>
<name>A0A4R3IEP9_9GAMM</name>
<dbReference type="PIRSF" id="PIRSF028784">
    <property type="entry name" value="MrpF"/>
    <property type="match status" value="1"/>
</dbReference>
<comment type="caution">
    <text evidence="10">The sequence shown here is derived from an EMBL/GenBank/DDBJ whole genome shotgun (WGS) entry which is preliminary data.</text>
</comment>
<dbReference type="RefSeq" id="WP_132699397.1">
    <property type="nucleotide sequence ID" value="NZ_SLZR01000001.1"/>
</dbReference>
<dbReference type="GO" id="GO:0005886">
    <property type="term" value="C:plasma membrane"/>
    <property type="evidence" value="ECO:0007669"/>
    <property type="project" value="UniProtKB-SubCell"/>
</dbReference>
<proteinExistence type="inferred from homology"/>
<keyword evidence="11" id="KW-1185">Reference proteome</keyword>
<evidence type="ECO:0000313" key="10">
    <source>
        <dbReference type="EMBL" id="TCS44088.1"/>
    </source>
</evidence>
<evidence type="ECO:0000256" key="4">
    <source>
        <dbReference type="ARBA" id="ARBA00022475"/>
    </source>
</evidence>
<evidence type="ECO:0000256" key="8">
    <source>
        <dbReference type="PIRNR" id="PIRNR028784"/>
    </source>
</evidence>
<dbReference type="PANTHER" id="PTHR34702">
    <property type="entry name" value="NA(+)/H(+) ANTIPORTER SUBUNIT F1"/>
    <property type="match status" value="1"/>
</dbReference>
<reference evidence="10 11" key="1">
    <citation type="submission" date="2019-03" db="EMBL/GenBank/DDBJ databases">
        <title>Genomic Encyclopedia of Archaeal and Bacterial Type Strains, Phase II (KMG-II): from individual species to whole genera.</title>
        <authorList>
            <person name="Goeker M."/>
        </authorList>
    </citation>
    <scope>NUCLEOTIDE SEQUENCE [LARGE SCALE GENOMIC DNA]</scope>
    <source>
        <strain evidence="10 11">DSM 15388</strain>
    </source>
</reference>
<keyword evidence="8" id="KW-0406">Ion transport</keyword>
<feature type="transmembrane region" description="Helical" evidence="9">
    <location>
        <begin position="60"/>
        <end position="83"/>
    </location>
</feature>
<keyword evidence="8" id="KW-0050">Antiport</keyword>
<protein>
    <submittedName>
        <fullName evidence="10">Multicomponent K+:H+ antiporter subunit F</fullName>
    </submittedName>
</protein>
<evidence type="ECO:0000313" key="11">
    <source>
        <dbReference type="Proteomes" id="UP000295793"/>
    </source>
</evidence>
<comment type="subcellular location">
    <subcellularLocation>
        <location evidence="1 8">Cell membrane</location>
        <topology evidence="1 8">Multi-pass membrane protein</topology>
    </subcellularLocation>
</comment>
<dbReference type="OrthoDB" id="9800226at2"/>
<dbReference type="Pfam" id="PF04066">
    <property type="entry name" value="MrpF_PhaF"/>
    <property type="match status" value="1"/>
</dbReference>
<keyword evidence="6 9" id="KW-1133">Transmembrane helix</keyword>
<dbReference type="PANTHER" id="PTHR34702:SF1">
    <property type="entry name" value="NA(+)_H(+) ANTIPORTER SUBUNIT F"/>
    <property type="match status" value="1"/>
</dbReference>
<evidence type="ECO:0000256" key="6">
    <source>
        <dbReference type="ARBA" id="ARBA00022989"/>
    </source>
</evidence>
<keyword evidence="7 8" id="KW-0472">Membrane</keyword>
<dbReference type="AlphaFoldDB" id="A0A4R3IEP9"/>
<dbReference type="GO" id="GO:0015385">
    <property type="term" value="F:sodium:proton antiporter activity"/>
    <property type="evidence" value="ECO:0007669"/>
    <property type="project" value="TreeGrafter"/>
</dbReference>
<evidence type="ECO:0000256" key="1">
    <source>
        <dbReference type="ARBA" id="ARBA00004651"/>
    </source>
</evidence>
<evidence type="ECO:0000256" key="7">
    <source>
        <dbReference type="ARBA" id="ARBA00023136"/>
    </source>
</evidence>
<gene>
    <name evidence="10" type="ORF">BCF53_101431</name>
</gene>
<sequence length="89" mass="9945">MLSYAAIFVSTLIGFSLLLNLWRFIKGPHMLDRIIALDTMYINAIALIILLGIFLETTLYYEGALLIAMLGFVSTSAVCKFILRGDIIE</sequence>
<comment type="similarity">
    <text evidence="2 8">Belongs to the CPA3 antiporters (TC 2.A.63) subunit F family.</text>
</comment>
<dbReference type="InterPro" id="IPR007208">
    <property type="entry name" value="MrpF/PhaF-like"/>
</dbReference>
<keyword evidence="4 8" id="KW-1003">Cell membrane</keyword>
<dbReference type="EMBL" id="SLZR01000001">
    <property type="protein sequence ID" value="TCS44088.1"/>
    <property type="molecule type" value="Genomic_DNA"/>
</dbReference>
<keyword evidence="3 8" id="KW-0813">Transport</keyword>
<keyword evidence="5 9" id="KW-0812">Transmembrane</keyword>
<evidence type="ECO:0000256" key="9">
    <source>
        <dbReference type="SAM" id="Phobius"/>
    </source>
</evidence>
<feature type="transmembrane region" description="Helical" evidence="9">
    <location>
        <begin position="6"/>
        <end position="22"/>
    </location>
</feature>
<dbReference type="Proteomes" id="UP000295793">
    <property type="component" value="Unassembled WGS sequence"/>
</dbReference>
<organism evidence="10 11">
    <name type="scientific">Reinekea marinisedimentorum</name>
    <dbReference type="NCBI Taxonomy" id="230495"/>
    <lineage>
        <taxon>Bacteria</taxon>
        <taxon>Pseudomonadati</taxon>
        <taxon>Pseudomonadota</taxon>
        <taxon>Gammaproteobacteria</taxon>
        <taxon>Oceanospirillales</taxon>
        <taxon>Saccharospirillaceae</taxon>
        <taxon>Reinekea</taxon>
    </lineage>
</organism>
<accession>A0A4R3IEP9</accession>
<dbReference type="NCBIfam" id="NF004812">
    <property type="entry name" value="PRK06161.1"/>
    <property type="match status" value="1"/>
</dbReference>
<evidence type="ECO:0000256" key="2">
    <source>
        <dbReference type="ARBA" id="ARBA00009212"/>
    </source>
</evidence>